<comment type="caution">
    <text evidence="3">The sequence shown here is derived from an EMBL/GenBank/DDBJ whole genome shotgun (WGS) entry which is preliminary data.</text>
</comment>
<evidence type="ECO:0000259" key="2">
    <source>
        <dbReference type="Pfam" id="PF00018"/>
    </source>
</evidence>
<protein>
    <recommendedName>
        <fullName evidence="2">SH3 domain-containing protein</fullName>
    </recommendedName>
</protein>
<organism evidence="3 4">
    <name type="scientific">Saguinus oedipus</name>
    <name type="common">Cotton-top tamarin</name>
    <name type="synonym">Oedipomidas oedipus</name>
    <dbReference type="NCBI Taxonomy" id="9490"/>
    <lineage>
        <taxon>Eukaryota</taxon>
        <taxon>Metazoa</taxon>
        <taxon>Chordata</taxon>
        <taxon>Craniata</taxon>
        <taxon>Vertebrata</taxon>
        <taxon>Euteleostomi</taxon>
        <taxon>Mammalia</taxon>
        <taxon>Eutheria</taxon>
        <taxon>Euarchontoglires</taxon>
        <taxon>Primates</taxon>
        <taxon>Haplorrhini</taxon>
        <taxon>Platyrrhini</taxon>
        <taxon>Cebidae</taxon>
        <taxon>Callitrichinae</taxon>
        <taxon>Saguinus</taxon>
    </lineage>
</organism>
<dbReference type="Pfam" id="PF00018">
    <property type="entry name" value="SH3_1"/>
    <property type="match status" value="1"/>
</dbReference>
<name>A0ABQ9VJ83_SAGOE</name>
<dbReference type="SUPFAM" id="SSF50044">
    <property type="entry name" value="SH3-domain"/>
    <property type="match status" value="1"/>
</dbReference>
<sequence>MPVQAQHDYTATDTDELQLKAGDVVLVIPFQNPEEQDRMLDSSSLSHKVPTCSQMAQGALTGLMMPRVLSLKAGPVPSARGHGLPSCVPS</sequence>
<dbReference type="Proteomes" id="UP001266305">
    <property type="component" value="Unassembled WGS sequence"/>
</dbReference>
<accession>A0ABQ9VJ83</accession>
<evidence type="ECO:0000313" key="4">
    <source>
        <dbReference type="Proteomes" id="UP001266305"/>
    </source>
</evidence>
<keyword evidence="1" id="KW-0728">SH3 domain</keyword>
<dbReference type="InterPro" id="IPR036028">
    <property type="entry name" value="SH3-like_dom_sf"/>
</dbReference>
<dbReference type="InterPro" id="IPR003005">
    <property type="entry name" value="Amphiphysin"/>
</dbReference>
<dbReference type="PANTHER" id="PTHR46514">
    <property type="entry name" value="AMPHIPHYSIN"/>
    <property type="match status" value="1"/>
</dbReference>
<evidence type="ECO:0000256" key="1">
    <source>
        <dbReference type="ARBA" id="ARBA00022443"/>
    </source>
</evidence>
<proteinExistence type="predicted"/>
<gene>
    <name evidence="3" type="ORF">P7K49_014467</name>
</gene>
<evidence type="ECO:0000313" key="3">
    <source>
        <dbReference type="EMBL" id="KAK2109302.1"/>
    </source>
</evidence>
<dbReference type="InterPro" id="IPR001452">
    <property type="entry name" value="SH3_domain"/>
</dbReference>
<dbReference type="Gene3D" id="2.30.30.40">
    <property type="entry name" value="SH3 Domains"/>
    <property type="match status" value="1"/>
</dbReference>
<feature type="domain" description="SH3" evidence="2">
    <location>
        <begin position="4"/>
        <end position="29"/>
    </location>
</feature>
<dbReference type="EMBL" id="JASSZA010000006">
    <property type="protein sequence ID" value="KAK2109302.1"/>
    <property type="molecule type" value="Genomic_DNA"/>
</dbReference>
<keyword evidence="4" id="KW-1185">Reference proteome</keyword>
<dbReference type="PANTHER" id="PTHR46514:SF4">
    <property type="entry name" value="MYC BOX-DEPENDENT-INTERACTING PROTEIN 1"/>
    <property type="match status" value="1"/>
</dbReference>
<reference evidence="3 4" key="1">
    <citation type="submission" date="2023-05" db="EMBL/GenBank/DDBJ databases">
        <title>B98-5 Cell Line De Novo Hybrid Assembly: An Optical Mapping Approach.</title>
        <authorList>
            <person name="Kananen K."/>
            <person name="Auerbach J.A."/>
            <person name="Kautto E."/>
            <person name="Blachly J.S."/>
        </authorList>
    </citation>
    <scope>NUCLEOTIDE SEQUENCE [LARGE SCALE GENOMIC DNA]</scope>
    <source>
        <strain evidence="3">B95-8</strain>
        <tissue evidence="3">Cell line</tissue>
    </source>
</reference>